<sequence length="223" mass="23767">MNREHLALKAAILTLVLLSAVTGRVAWEVERGNPVSFNLPGLFASAQAQQQCTPVQTFTGTGNQTTPVFNITGDSFRISYTTTAGTVTGDGSQGVVFDVTVYDENDEFITSASQERAGSDSTFVNEGPGRFYLEIFSANAEWSVEVEDCTGRGRGSESLSPASPQYDQYTTVTPVQTPERHQYRQPDRLLEAGGPGDGPVPAMPGGGCPAEFPLERGGLCYAG</sequence>
<dbReference type="Proteomes" id="UP000295244">
    <property type="component" value="Unassembled WGS sequence"/>
</dbReference>
<evidence type="ECO:0000313" key="2">
    <source>
        <dbReference type="EMBL" id="TCJ16766.1"/>
    </source>
</evidence>
<keyword evidence="3" id="KW-1185">Reference proteome</keyword>
<evidence type="ECO:0000256" key="1">
    <source>
        <dbReference type="SAM" id="MobiDB-lite"/>
    </source>
</evidence>
<feature type="compositionally biased region" description="Basic and acidic residues" evidence="1">
    <location>
        <begin position="178"/>
        <end position="190"/>
    </location>
</feature>
<evidence type="ECO:0000313" key="3">
    <source>
        <dbReference type="Proteomes" id="UP000295244"/>
    </source>
</evidence>
<feature type="compositionally biased region" description="Polar residues" evidence="1">
    <location>
        <begin position="157"/>
        <end position="176"/>
    </location>
</feature>
<gene>
    <name evidence="2" type="ORF">E0L93_08560</name>
</gene>
<dbReference type="RefSeq" id="WP_132690929.1">
    <property type="nucleotide sequence ID" value="NZ_SKBU01000015.1"/>
</dbReference>
<feature type="region of interest" description="Disordered" evidence="1">
    <location>
        <begin position="151"/>
        <end position="209"/>
    </location>
</feature>
<dbReference type="OrthoDB" id="5274164at2"/>
<name>A0A4R1BHK5_9ACTN</name>
<dbReference type="EMBL" id="SKBU01000015">
    <property type="protein sequence ID" value="TCJ16766.1"/>
    <property type="molecule type" value="Genomic_DNA"/>
</dbReference>
<reference evidence="2 3" key="1">
    <citation type="submission" date="2019-03" db="EMBL/GenBank/DDBJ databases">
        <title>Whole genome sequence of a novel Rubrobacter taiwanensis strain, isolated from Yellowstone National Park.</title>
        <authorList>
            <person name="Freed S."/>
            <person name="Ramaley R.F."/>
            <person name="Kyndt J.A."/>
        </authorList>
    </citation>
    <scope>NUCLEOTIDE SEQUENCE [LARGE SCALE GENOMIC DNA]</scope>
    <source>
        <strain evidence="2 3">Yellowstone</strain>
    </source>
</reference>
<proteinExistence type="predicted"/>
<organism evidence="2 3">
    <name type="scientific">Rubrobacter taiwanensis</name>
    <dbReference type="NCBI Taxonomy" id="185139"/>
    <lineage>
        <taxon>Bacteria</taxon>
        <taxon>Bacillati</taxon>
        <taxon>Actinomycetota</taxon>
        <taxon>Rubrobacteria</taxon>
        <taxon>Rubrobacterales</taxon>
        <taxon>Rubrobacteraceae</taxon>
        <taxon>Rubrobacter</taxon>
    </lineage>
</organism>
<dbReference type="AlphaFoldDB" id="A0A4R1BHK5"/>
<protein>
    <submittedName>
        <fullName evidence="2">Uncharacterized protein</fullName>
    </submittedName>
</protein>
<comment type="caution">
    <text evidence="2">The sequence shown here is derived from an EMBL/GenBank/DDBJ whole genome shotgun (WGS) entry which is preliminary data.</text>
</comment>
<accession>A0A4R1BHK5</accession>